<evidence type="ECO:0000256" key="1">
    <source>
        <dbReference type="ARBA" id="ARBA00009437"/>
    </source>
</evidence>
<dbReference type="GO" id="GO:0006351">
    <property type="term" value="P:DNA-templated transcription"/>
    <property type="evidence" value="ECO:0007669"/>
    <property type="project" value="TreeGrafter"/>
</dbReference>
<dbReference type="GO" id="GO:0043565">
    <property type="term" value="F:sequence-specific DNA binding"/>
    <property type="evidence" value="ECO:0007669"/>
    <property type="project" value="TreeGrafter"/>
</dbReference>
<dbReference type="InterPro" id="IPR000847">
    <property type="entry name" value="LysR_HTH_N"/>
</dbReference>
<feature type="domain" description="HTH lysR-type" evidence="2">
    <location>
        <begin position="1"/>
        <end position="34"/>
    </location>
</feature>
<comment type="similarity">
    <text evidence="1">Belongs to the LysR transcriptional regulatory family.</text>
</comment>
<dbReference type="AlphaFoldDB" id="A0AA95KJJ7"/>
<protein>
    <submittedName>
        <fullName evidence="3">LysR family transcriptional regulator</fullName>
    </submittedName>
</protein>
<organism evidence="3">
    <name type="scientific">Candidatus Thiocaldithrix dubininis</name>
    <dbReference type="NCBI Taxonomy" id="3080823"/>
    <lineage>
        <taxon>Bacteria</taxon>
        <taxon>Pseudomonadati</taxon>
        <taxon>Pseudomonadota</taxon>
        <taxon>Gammaproteobacteria</taxon>
        <taxon>Thiotrichales</taxon>
        <taxon>Thiotrichaceae</taxon>
        <taxon>Candidatus Thiocaldithrix</taxon>
    </lineage>
</organism>
<proteinExistence type="inferred from homology"/>
<dbReference type="GO" id="GO:0003700">
    <property type="term" value="F:DNA-binding transcription factor activity"/>
    <property type="evidence" value="ECO:0007669"/>
    <property type="project" value="InterPro"/>
</dbReference>
<dbReference type="KEGG" id="tdu:QJT80_10965"/>
<dbReference type="Pfam" id="PF00126">
    <property type="entry name" value="HTH_1"/>
    <property type="match status" value="1"/>
</dbReference>
<gene>
    <name evidence="3" type="ORF">QJT80_10965</name>
</gene>
<dbReference type="Gene3D" id="1.10.10.10">
    <property type="entry name" value="Winged helix-like DNA-binding domain superfamily/Winged helix DNA-binding domain"/>
    <property type="match status" value="1"/>
</dbReference>
<dbReference type="PROSITE" id="PS50931">
    <property type="entry name" value="HTH_LYSR"/>
    <property type="match status" value="1"/>
</dbReference>
<name>A0AA95KJJ7_9GAMM</name>
<dbReference type="InterPro" id="IPR058163">
    <property type="entry name" value="LysR-type_TF_proteobact-type"/>
</dbReference>
<reference evidence="3" key="2">
    <citation type="submission" date="2023-04" db="EMBL/GenBank/DDBJ databases">
        <authorList>
            <person name="Beletskiy A.V."/>
            <person name="Mardanov A.V."/>
            <person name="Ravin N.V."/>
        </authorList>
    </citation>
    <scope>NUCLEOTIDE SEQUENCE</scope>
    <source>
        <strain evidence="3">GKL-01</strain>
    </source>
</reference>
<dbReference type="PANTHER" id="PTHR30537:SF5">
    <property type="entry name" value="HTH-TYPE TRANSCRIPTIONAL ACTIVATOR TTDR-RELATED"/>
    <property type="match status" value="1"/>
</dbReference>
<dbReference type="InterPro" id="IPR036390">
    <property type="entry name" value="WH_DNA-bd_sf"/>
</dbReference>
<dbReference type="InterPro" id="IPR036388">
    <property type="entry name" value="WH-like_DNA-bd_sf"/>
</dbReference>
<dbReference type="EMBL" id="CP124755">
    <property type="protein sequence ID" value="WGZ90018.1"/>
    <property type="molecule type" value="Genomic_DNA"/>
</dbReference>
<dbReference type="PANTHER" id="PTHR30537">
    <property type="entry name" value="HTH-TYPE TRANSCRIPTIONAL REGULATOR"/>
    <property type="match status" value="1"/>
</dbReference>
<dbReference type="Proteomes" id="UP001300672">
    <property type="component" value="Chromosome"/>
</dbReference>
<reference evidence="3" key="1">
    <citation type="journal article" date="2023" name="Int. J. Mol. Sci.">
        <title>Metagenomics Revealed a New Genus 'Candidatus Thiocaldithrix dubininis' gen. nov., sp. nov. and a New Species 'Candidatus Thiothrix putei' sp. nov. in the Family Thiotrichaceae, Some Members of Which Have Traits of Both Na+- and H+-Motive Energetics.</title>
        <authorList>
            <person name="Ravin N.V."/>
            <person name="Muntyan M.S."/>
            <person name="Smolyakov D.D."/>
            <person name="Rudenko T.S."/>
            <person name="Beletsky A.V."/>
            <person name="Mardanov A.V."/>
            <person name="Grabovich M.Y."/>
        </authorList>
    </citation>
    <scope>NUCLEOTIDE SEQUENCE</scope>
    <source>
        <strain evidence="3">GKL-01</strain>
    </source>
</reference>
<evidence type="ECO:0000313" key="3">
    <source>
        <dbReference type="EMBL" id="WGZ90018.1"/>
    </source>
</evidence>
<dbReference type="SUPFAM" id="SSF46785">
    <property type="entry name" value="Winged helix' DNA-binding domain"/>
    <property type="match status" value="1"/>
</dbReference>
<sequence length="69" mass="7735">MNSHKAVLSRSLSQLEAKLGVRLLERSTRSLRSTEIGQTVYFALKEAALQHLGIVRLPYLLAQPLSRFA</sequence>
<evidence type="ECO:0000259" key="2">
    <source>
        <dbReference type="PROSITE" id="PS50931"/>
    </source>
</evidence>
<accession>A0AA95KJJ7</accession>